<evidence type="ECO:0000313" key="2">
    <source>
        <dbReference type="Proteomes" id="UP000244722"/>
    </source>
</evidence>
<evidence type="ECO:0000313" key="1">
    <source>
        <dbReference type="EMBL" id="PUU82085.1"/>
    </source>
</evidence>
<sequence length="187" mass="20533">MSPSIIQKIDLLLALTPTTQHLNFSANLHSLLHSISIDGATYQITSRELHTRLQNSRANISVRADGLKATRKFRDLLINLTSSGVHGVLVGALGHEAVRDLRDEGLLKTYRDARLAGLQKLGMLVLKRKAVNEEMKRFRGATGGKELMLALGSVAQVLDIMIAEEEVGIRLFDLEVRNREPFAGVGA</sequence>
<name>A0A2T7A318_TUBBO</name>
<dbReference type="Proteomes" id="UP000244722">
    <property type="component" value="Unassembled WGS sequence"/>
</dbReference>
<accession>A0A2T7A318</accession>
<comment type="caution">
    <text evidence="1">The sequence shown here is derived from an EMBL/GenBank/DDBJ whole genome shotgun (WGS) entry which is preliminary data.</text>
</comment>
<dbReference type="OrthoDB" id="10326449at2759"/>
<keyword evidence="2" id="KW-1185">Reference proteome</keyword>
<gene>
    <name evidence="1" type="ORF">B9Z19DRAFT_1106031</name>
</gene>
<organism evidence="1 2">
    <name type="scientific">Tuber borchii</name>
    <name type="common">White truffle</name>
    <dbReference type="NCBI Taxonomy" id="42251"/>
    <lineage>
        <taxon>Eukaryota</taxon>
        <taxon>Fungi</taxon>
        <taxon>Dikarya</taxon>
        <taxon>Ascomycota</taxon>
        <taxon>Pezizomycotina</taxon>
        <taxon>Pezizomycetes</taxon>
        <taxon>Pezizales</taxon>
        <taxon>Tuberaceae</taxon>
        <taxon>Tuber</taxon>
    </lineage>
</organism>
<dbReference type="AlphaFoldDB" id="A0A2T7A318"/>
<reference evidence="1 2" key="1">
    <citation type="submission" date="2017-04" db="EMBL/GenBank/DDBJ databases">
        <title>Draft genome sequence of Tuber borchii Vittad., a whitish edible truffle.</title>
        <authorList>
            <consortium name="DOE Joint Genome Institute"/>
            <person name="Murat C."/>
            <person name="Kuo A."/>
            <person name="Barry K.W."/>
            <person name="Clum A."/>
            <person name="Dockter R.B."/>
            <person name="Fauchery L."/>
            <person name="Iotti M."/>
            <person name="Kohler A."/>
            <person name="Labutti K."/>
            <person name="Lindquist E.A."/>
            <person name="Lipzen A."/>
            <person name="Ohm R.A."/>
            <person name="Wang M."/>
            <person name="Grigoriev I.V."/>
            <person name="Zambonelli A."/>
            <person name="Martin F.M."/>
        </authorList>
    </citation>
    <scope>NUCLEOTIDE SEQUENCE [LARGE SCALE GENOMIC DNA]</scope>
    <source>
        <strain evidence="1 2">Tbo3840</strain>
    </source>
</reference>
<dbReference type="EMBL" id="NESQ01000034">
    <property type="protein sequence ID" value="PUU82085.1"/>
    <property type="molecule type" value="Genomic_DNA"/>
</dbReference>
<protein>
    <submittedName>
        <fullName evidence="1">Uncharacterized protein</fullName>
    </submittedName>
</protein>
<proteinExistence type="predicted"/>